<comment type="similarity">
    <text evidence="1">Belongs to the pseudouridine synthase TruD family.</text>
</comment>
<evidence type="ECO:0000256" key="3">
    <source>
        <dbReference type="ARBA" id="ARBA00023235"/>
    </source>
</evidence>
<name>A0A1B6EH69_9HEMI</name>
<keyword evidence="2" id="KW-0819">tRNA processing</keyword>
<evidence type="ECO:0000256" key="4">
    <source>
        <dbReference type="ARBA" id="ARBA00036943"/>
    </source>
</evidence>
<dbReference type="GO" id="GO:0001522">
    <property type="term" value="P:pseudouridine synthesis"/>
    <property type="evidence" value="ECO:0007669"/>
    <property type="project" value="InterPro"/>
</dbReference>
<dbReference type="EMBL" id="GEDC01000025">
    <property type="protein sequence ID" value="JAS37273.1"/>
    <property type="molecule type" value="Transcribed_RNA"/>
</dbReference>
<dbReference type="Gene3D" id="3.30.2350.20">
    <property type="entry name" value="TruD, catalytic domain"/>
    <property type="match status" value="2"/>
</dbReference>
<dbReference type="GO" id="GO:0009982">
    <property type="term" value="F:pseudouridine synthase activity"/>
    <property type="evidence" value="ECO:0007669"/>
    <property type="project" value="InterPro"/>
</dbReference>
<dbReference type="PANTHER" id="PTHR13326">
    <property type="entry name" value="TRNA PSEUDOURIDINE SYNTHASE D"/>
    <property type="match status" value="1"/>
</dbReference>
<dbReference type="PANTHER" id="PTHR13326:SF31">
    <property type="entry name" value="PSEUDOURIDYLATE SYNTHASE 7 HOMOLOG"/>
    <property type="match status" value="1"/>
</dbReference>
<evidence type="ECO:0000259" key="6">
    <source>
        <dbReference type="PROSITE" id="PS50984"/>
    </source>
</evidence>
<proteinExistence type="inferred from homology"/>
<evidence type="ECO:0000313" key="7">
    <source>
        <dbReference type="EMBL" id="JAS37273.1"/>
    </source>
</evidence>
<dbReference type="InterPro" id="IPR042214">
    <property type="entry name" value="TruD_catalytic"/>
</dbReference>
<dbReference type="GO" id="GO:0008033">
    <property type="term" value="P:tRNA processing"/>
    <property type="evidence" value="ECO:0007669"/>
    <property type="project" value="UniProtKB-KW"/>
</dbReference>
<evidence type="ECO:0000256" key="5">
    <source>
        <dbReference type="SAM" id="MobiDB-lite"/>
    </source>
</evidence>
<reference evidence="7" key="1">
    <citation type="submission" date="2015-12" db="EMBL/GenBank/DDBJ databases">
        <title>De novo transcriptome assembly of four potential Pierce s Disease insect vectors from Arizona vineyards.</title>
        <authorList>
            <person name="Tassone E.E."/>
        </authorList>
    </citation>
    <scope>NUCLEOTIDE SEQUENCE</scope>
</reference>
<keyword evidence="3" id="KW-0413">Isomerase</keyword>
<dbReference type="Pfam" id="PF01142">
    <property type="entry name" value="TruD"/>
    <property type="match status" value="1"/>
</dbReference>
<dbReference type="InterPro" id="IPR011760">
    <property type="entry name" value="PsdUridine_synth_TruD_insert"/>
</dbReference>
<sequence length="678" mass="77633">MMENENKTLSVLERFRQLQSQKQEDLNTLTETNKVSSMYLSSGTNVNHDDGKKNSTFNSAENNRKGNKYKRDHNQSEKHQGLVEKDIGISQYVTSGPGFIGIIKHRYSDFHVNEIDLEDNVVHLTSTELPIDESVGELSEGELSPSLTSEQLEALDNIYSTKEKEKRVEIDVSDISKEQRLAIHKEVKRRYGVEMDSNTETVDNKKILKICLSSKDKITRQATGSCKGDFLHFVVNKENTDTLEVIHILTQKLKIKQNNISHAGTKDKRAVTTQKMSIKKILAEKLKALSLWNVYLGNYEYKNKSLRLGDHNGNRFRIAIREINADDSTINNSINSIKEKGFLNYFGNQRFGCSVVAPTHVIGKAMLQSDWKEAVELILKPRPNERSYEDLTNARKIYWETKDAKKAFKCLRHYDKSIEGKILKGLVDNGANAYMNALERLPRNMLSMYSHAFQSLVWNKIVSRRVKEFGLVPLAGDLVYETNTCNIDNLDLEETMNSCEEDEKSKEHLANKGLKVRALTEEEARETKMFEIVYPTPGNDVTYPKNVIADWYEEILAENGIESESIKQNNRFFAWYGSYRKILNKPKDVLWKTVRYNEQNMDILISNRPGFTVEEPLFIAEGKYKALIIEFSLSPSSYATMVLRELMKCETASSHQASLTAKLINNLEESPSKKQKIN</sequence>
<dbReference type="PROSITE" id="PS50984">
    <property type="entry name" value="TRUD"/>
    <property type="match status" value="1"/>
</dbReference>
<dbReference type="SUPFAM" id="SSF55120">
    <property type="entry name" value="Pseudouridine synthase"/>
    <property type="match status" value="1"/>
</dbReference>
<dbReference type="GO" id="GO:0003723">
    <property type="term" value="F:RNA binding"/>
    <property type="evidence" value="ECO:0007669"/>
    <property type="project" value="InterPro"/>
</dbReference>
<evidence type="ECO:0000256" key="2">
    <source>
        <dbReference type="ARBA" id="ARBA00022694"/>
    </source>
</evidence>
<dbReference type="GO" id="GO:0005634">
    <property type="term" value="C:nucleus"/>
    <property type="evidence" value="ECO:0007669"/>
    <property type="project" value="TreeGrafter"/>
</dbReference>
<dbReference type="InterPro" id="IPR001656">
    <property type="entry name" value="PsdUridine_synth_TruD"/>
</dbReference>
<organism evidence="7">
    <name type="scientific">Clastoptera arizonana</name>
    <name type="common">Arizona spittle bug</name>
    <dbReference type="NCBI Taxonomy" id="38151"/>
    <lineage>
        <taxon>Eukaryota</taxon>
        <taxon>Metazoa</taxon>
        <taxon>Ecdysozoa</taxon>
        <taxon>Arthropoda</taxon>
        <taxon>Hexapoda</taxon>
        <taxon>Insecta</taxon>
        <taxon>Pterygota</taxon>
        <taxon>Neoptera</taxon>
        <taxon>Paraneoptera</taxon>
        <taxon>Hemiptera</taxon>
        <taxon>Auchenorrhyncha</taxon>
        <taxon>Cercopoidea</taxon>
        <taxon>Clastopteridae</taxon>
        <taxon>Clastoptera</taxon>
    </lineage>
</organism>
<dbReference type="PIRSF" id="PIRSF037016">
    <property type="entry name" value="Pseudouridin_synth_euk_prd"/>
    <property type="match status" value="1"/>
</dbReference>
<dbReference type="AlphaFoldDB" id="A0A1B6EH69"/>
<feature type="region of interest" description="Disordered" evidence="5">
    <location>
        <begin position="40"/>
        <end position="79"/>
    </location>
</feature>
<evidence type="ECO:0000256" key="1">
    <source>
        <dbReference type="ARBA" id="ARBA00007953"/>
    </source>
</evidence>
<comment type="catalytic activity">
    <reaction evidence="4">
        <text>a uridine in tRNA = a pseudouridine in tRNA</text>
        <dbReference type="Rhea" id="RHEA:54572"/>
        <dbReference type="Rhea" id="RHEA-COMP:13339"/>
        <dbReference type="Rhea" id="RHEA-COMP:13934"/>
        <dbReference type="ChEBI" id="CHEBI:65314"/>
        <dbReference type="ChEBI" id="CHEBI:65315"/>
    </reaction>
</comment>
<dbReference type="InterPro" id="IPR020103">
    <property type="entry name" value="PsdUridine_synth_cat_dom_sf"/>
</dbReference>
<dbReference type="CDD" id="cd02576">
    <property type="entry name" value="PseudoU_synth_ScPUS7"/>
    <property type="match status" value="1"/>
</dbReference>
<feature type="domain" description="TRUD" evidence="6">
    <location>
        <begin position="341"/>
        <end position="585"/>
    </location>
</feature>
<accession>A0A1B6EH69</accession>
<gene>
    <name evidence="7" type="ORF">g.11704</name>
</gene>
<protein>
    <recommendedName>
        <fullName evidence="6">TRUD domain-containing protein</fullName>
    </recommendedName>
</protein>
<dbReference type="NCBIfam" id="TIGR00094">
    <property type="entry name" value="tRNA_TruD_broad"/>
    <property type="match status" value="1"/>
</dbReference>